<dbReference type="EMBL" id="JAROBY010000047">
    <property type="protein sequence ID" value="MEB4797268.1"/>
    <property type="molecule type" value="Genomic_DNA"/>
</dbReference>
<proteinExistence type="predicted"/>
<evidence type="ECO:0000313" key="3">
    <source>
        <dbReference type="Proteomes" id="UP001355653"/>
    </source>
</evidence>
<accession>A0ABU6DJV0</accession>
<evidence type="ECO:0000259" key="1">
    <source>
        <dbReference type="Pfam" id="PF01370"/>
    </source>
</evidence>
<reference evidence="2 3" key="1">
    <citation type="submission" date="2023-03" db="EMBL/GenBank/DDBJ databases">
        <title>Bacillus Genome Sequencing.</title>
        <authorList>
            <person name="Dunlap C."/>
        </authorList>
    </citation>
    <scope>NUCLEOTIDE SEQUENCE [LARGE SCALE GENOMIC DNA]</scope>
    <source>
        <strain evidence="2 3">NRS-1351</strain>
    </source>
</reference>
<feature type="domain" description="NAD-dependent epimerase/dehydratase" evidence="1">
    <location>
        <begin position="3"/>
        <end position="215"/>
    </location>
</feature>
<dbReference type="Gene3D" id="3.40.50.720">
    <property type="entry name" value="NAD(P)-binding Rossmann-like Domain"/>
    <property type="match status" value="1"/>
</dbReference>
<dbReference type="SUPFAM" id="SSF51735">
    <property type="entry name" value="NAD(P)-binding Rossmann-fold domains"/>
    <property type="match status" value="1"/>
</dbReference>
<gene>
    <name evidence="2" type="ORF">P5G65_25520</name>
</gene>
<protein>
    <submittedName>
        <fullName evidence="2">NAD(P)-dependent oxidoreductase</fullName>
    </submittedName>
</protein>
<dbReference type="PANTHER" id="PTHR48079">
    <property type="entry name" value="PROTEIN YEEZ"/>
    <property type="match status" value="1"/>
</dbReference>
<dbReference type="InterPro" id="IPR051783">
    <property type="entry name" value="NAD(P)-dependent_oxidoreduct"/>
</dbReference>
<dbReference type="RefSeq" id="WP_127456218.1">
    <property type="nucleotide sequence ID" value="NZ_JAROBY010000047.1"/>
</dbReference>
<dbReference type="InterPro" id="IPR036291">
    <property type="entry name" value="NAD(P)-bd_dom_sf"/>
</dbReference>
<name>A0ABU6DJV0_9BACL</name>
<dbReference type="PANTHER" id="PTHR48079:SF6">
    <property type="entry name" value="NAD(P)-BINDING DOMAIN-CONTAINING PROTEIN-RELATED"/>
    <property type="match status" value="1"/>
</dbReference>
<sequence length="293" mass="32211">MKIFVAGATGAVGRILLPKLIHAGHEVIGITQSESKKAIIENTGAKALIADVFDRESIRSALDESQPEVVIHQLTSLSNRNFSDNTRIRKEGTQNLVDAAISVGIKRIIAQSISWAYEPGERPASEDEPLHVVAEEPRKSTIDGILALENEVSKIPQHVILRYGMFYGPGTWYERDGFMAKLIHQRQVTATEGVTSFLHVEDAAEAALLALQWPSGPVNIVDDEPARGTDWLPVFAQALGAPTPETTSNSNAWERGASNRKARQEYGWKPLYPTWRTGFSGSLVDENNSMLDQ</sequence>
<dbReference type="Proteomes" id="UP001355653">
    <property type="component" value="Unassembled WGS sequence"/>
</dbReference>
<evidence type="ECO:0000313" key="2">
    <source>
        <dbReference type="EMBL" id="MEB4797268.1"/>
    </source>
</evidence>
<organism evidence="2 3">
    <name type="scientific">Paenibacillus chondroitinus</name>
    <dbReference type="NCBI Taxonomy" id="59842"/>
    <lineage>
        <taxon>Bacteria</taxon>
        <taxon>Bacillati</taxon>
        <taxon>Bacillota</taxon>
        <taxon>Bacilli</taxon>
        <taxon>Bacillales</taxon>
        <taxon>Paenibacillaceae</taxon>
        <taxon>Paenibacillus</taxon>
    </lineage>
</organism>
<keyword evidence="3" id="KW-1185">Reference proteome</keyword>
<comment type="caution">
    <text evidence="2">The sequence shown here is derived from an EMBL/GenBank/DDBJ whole genome shotgun (WGS) entry which is preliminary data.</text>
</comment>
<dbReference type="Pfam" id="PF01370">
    <property type="entry name" value="Epimerase"/>
    <property type="match status" value="1"/>
</dbReference>
<dbReference type="InterPro" id="IPR001509">
    <property type="entry name" value="Epimerase_deHydtase"/>
</dbReference>